<dbReference type="InterPro" id="IPR004364">
    <property type="entry name" value="Aa-tRNA-synt_II"/>
</dbReference>
<dbReference type="GO" id="GO:0005524">
    <property type="term" value="F:ATP binding"/>
    <property type="evidence" value="ECO:0007669"/>
    <property type="project" value="UniProtKB-KW"/>
</dbReference>
<keyword evidence="10" id="KW-1185">Reference proteome</keyword>
<accession>A0A9N9G7T8</accession>
<feature type="non-terminal residue" evidence="9">
    <location>
        <position position="823"/>
    </location>
</feature>
<feature type="coiled-coil region" evidence="6">
    <location>
        <begin position="100"/>
        <end position="265"/>
    </location>
</feature>
<name>A0A9N9G7T8_9GLOM</name>
<dbReference type="PANTHER" id="PTHR22594:SF34">
    <property type="entry name" value="ASPARAGINE--TRNA LIGASE, MITOCHONDRIAL-RELATED"/>
    <property type="match status" value="1"/>
</dbReference>
<keyword evidence="4" id="KW-0648">Protein biosynthesis</keyword>
<protein>
    <submittedName>
        <fullName evidence="9">6442_t:CDS:1</fullName>
    </submittedName>
</protein>
<dbReference type="GO" id="GO:0005739">
    <property type="term" value="C:mitochondrion"/>
    <property type="evidence" value="ECO:0007669"/>
    <property type="project" value="TreeGrafter"/>
</dbReference>
<evidence type="ECO:0000256" key="1">
    <source>
        <dbReference type="ARBA" id="ARBA00022598"/>
    </source>
</evidence>
<dbReference type="GO" id="GO:0004816">
    <property type="term" value="F:asparagine-tRNA ligase activity"/>
    <property type="evidence" value="ECO:0007669"/>
    <property type="project" value="TreeGrafter"/>
</dbReference>
<keyword evidence="3" id="KW-0067">ATP-binding</keyword>
<reference evidence="9" key="1">
    <citation type="submission" date="2021-06" db="EMBL/GenBank/DDBJ databases">
        <authorList>
            <person name="Kallberg Y."/>
            <person name="Tangrot J."/>
            <person name="Rosling A."/>
        </authorList>
    </citation>
    <scope>NUCLEOTIDE SEQUENCE</scope>
    <source>
        <strain evidence="9">IN212</strain>
    </source>
</reference>
<comment type="caution">
    <text evidence="9">The sequence shown here is derived from an EMBL/GenBank/DDBJ whole genome shotgun (WGS) entry which is preliminary data.</text>
</comment>
<keyword evidence="1" id="KW-0436">Ligase</keyword>
<dbReference type="Pfam" id="PF00152">
    <property type="entry name" value="tRNA-synt_2"/>
    <property type="match status" value="1"/>
</dbReference>
<dbReference type="EMBL" id="CAJVPZ010007516">
    <property type="protein sequence ID" value="CAG8587430.1"/>
    <property type="molecule type" value="Genomic_DNA"/>
</dbReference>
<dbReference type="InterPro" id="IPR002312">
    <property type="entry name" value="Asp/Asn-tRNA-synth_IIb"/>
</dbReference>
<dbReference type="InterPro" id="IPR045864">
    <property type="entry name" value="aa-tRNA-synth_II/BPL/LPL"/>
</dbReference>
<evidence type="ECO:0000256" key="5">
    <source>
        <dbReference type="ARBA" id="ARBA00023146"/>
    </source>
</evidence>
<proteinExistence type="predicted"/>
<dbReference type="PRINTS" id="PR01042">
    <property type="entry name" value="TRNASYNTHASP"/>
</dbReference>
<keyword evidence="6" id="KW-0175">Coiled coil</keyword>
<evidence type="ECO:0000313" key="9">
    <source>
        <dbReference type="EMBL" id="CAG8587430.1"/>
    </source>
</evidence>
<keyword evidence="2" id="KW-0547">Nucleotide-binding</keyword>
<keyword evidence="5" id="KW-0030">Aminoacyl-tRNA synthetase</keyword>
<sequence>VKVENAAIDEKIKKGVLGKTQEANETFKETLKKQNKNEVKLMSSSNPTKERIGENNLHFRRAEGYKQVVVDIEGTTEKAFFDFDEKTGKPKFAGNGKTNEKKANAKNIELKNTVEALRLDNNDLKTKLQHRNWGLDEEKLTKLDALLTEQKVENVENLRTKIQELETNQKNEEIEKRLEHLSTLRNHLSQKLQKLTTDLIESEKKHEKGLEVYLKQEKEIDELKKEIQEQVQYGAEEITKAEKQKRSLIQEKNHLIIQLENCQSELQSTRYSNRLSGLEREKLSKLERLEREGEFDKTLKCILSFLAGYGISSGLHILLDSQGTPIFPGESLGGKEDSVRQARLAMKDFSAQKDFEKEQIINLTSRLKKAQSDENTERFLEQIGIMNKRIERLEKEQWKVEQINDLNLLSRTFQNLPSRYRSQTLSPQTFITKIMELERKLKASKERTEGIEEISSNSNDRVVRWVRGIKRNAIAEIYHHAEELSQLPKITVGEKIFVTLNDGTTLDSLQVIIAQKNDLSSQINFGGCLLVSGKLFLTPQRKQFCELKASEISFSNPVISDCPLQKKNIPLEVVRDYPHLRTKTNYFLTLFRLRHSIIPTPIITSNDAEGAGETFNITTEFFAKSAKLTVSGQLHAEALAQGLGKVYTFSPCFRAEKSHTTPEMVLVNLNEVIDFVERLIKYVINYVLDVNRKELKYLEEYNKEKPKEIINKLKKVVNKPFKRIDFAQTGKILKAKKENFEDLPTEQEKYLCQYFAGPVFITNYPSELKAFYMQNNSDGNTVAGFDLIFPEIGELIGGSLRESDYQILRKKTRKTGLTGKNMD</sequence>
<evidence type="ECO:0000313" key="10">
    <source>
        <dbReference type="Proteomes" id="UP000789396"/>
    </source>
</evidence>
<dbReference type="OrthoDB" id="1931232at2759"/>
<evidence type="ECO:0000256" key="7">
    <source>
        <dbReference type="SAM" id="MobiDB-lite"/>
    </source>
</evidence>
<dbReference type="AlphaFoldDB" id="A0A9N9G7T8"/>
<evidence type="ECO:0000256" key="4">
    <source>
        <dbReference type="ARBA" id="ARBA00022917"/>
    </source>
</evidence>
<dbReference type="SUPFAM" id="SSF55681">
    <property type="entry name" value="Class II aaRS and biotin synthetases"/>
    <property type="match status" value="1"/>
</dbReference>
<evidence type="ECO:0000256" key="2">
    <source>
        <dbReference type="ARBA" id="ARBA00022741"/>
    </source>
</evidence>
<evidence type="ECO:0000259" key="8">
    <source>
        <dbReference type="Pfam" id="PF00152"/>
    </source>
</evidence>
<dbReference type="Proteomes" id="UP000789396">
    <property type="component" value="Unassembled WGS sequence"/>
</dbReference>
<dbReference type="GO" id="GO:0006421">
    <property type="term" value="P:asparaginyl-tRNA aminoacylation"/>
    <property type="evidence" value="ECO:0007669"/>
    <property type="project" value="TreeGrafter"/>
</dbReference>
<feature type="domain" description="Aminoacyl-tRNA synthetase class II (D/K/N)" evidence="8">
    <location>
        <begin position="597"/>
        <end position="818"/>
    </location>
</feature>
<evidence type="ECO:0000256" key="6">
    <source>
        <dbReference type="SAM" id="Coils"/>
    </source>
</evidence>
<gene>
    <name evidence="9" type="ORF">RFULGI_LOCUS6100</name>
</gene>
<evidence type="ECO:0000256" key="3">
    <source>
        <dbReference type="ARBA" id="ARBA00022840"/>
    </source>
</evidence>
<feature type="region of interest" description="Disordered" evidence="7">
    <location>
        <begin position="34"/>
        <end position="54"/>
    </location>
</feature>
<dbReference type="PANTHER" id="PTHR22594">
    <property type="entry name" value="ASPARTYL/LYSYL-TRNA SYNTHETASE"/>
    <property type="match status" value="1"/>
</dbReference>
<organism evidence="9 10">
    <name type="scientific">Racocetra fulgida</name>
    <dbReference type="NCBI Taxonomy" id="60492"/>
    <lineage>
        <taxon>Eukaryota</taxon>
        <taxon>Fungi</taxon>
        <taxon>Fungi incertae sedis</taxon>
        <taxon>Mucoromycota</taxon>
        <taxon>Glomeromycotina</taxon>
        <taxon>Glomeromycetes</taxon>
        <taxon>Diversisporales</taxon>
        <taxon>Gigasporaceae</taxon>
        <taxon>Racocetra</taxon>
    </lineage>
</organism>
<dbReference type="Gene3D" id="3.30.930.10">
    <property type="entry name" value="Bira Bifunctional Protein, Domain 2"/>
    <property type="match status" value="1"/>
</dbReference>
<feature type="coiled-coil region" evidence="6">
    <location>
        <begin position="353"/>
        <end position="396"/>
    </location>
</feature>